<reference evidence="4" key="3">
    <citation type="submission" date="2019-09" db="EMBL/GenBank/DDBJ databases">
        <authorList>
            <person name="Gao Z."/>
        </authorList>
    </citation>
    <scope>NUCLEOTIDE SEQUENCE</scope>
    <source>
        <tissue evidence="4">Leaves</tissue>
    </source>
</reference>
<dbReference type="Pfam" id="PF01535">
    <property type="entry name" value="PPR"/>
    <property type="match status" value="3"/>
</dbReference>
<keyword evidence="1" id="KW-0677">Repeat</keyword>
<proteinExistence type="predicted"/>
<evidence type="ECO:0008006" key="6">
    <source>
        <dbReference type="Google" id="ProtNLM"/>
    </source>
</evidence>
<comment type="caution">
    <text evidence="4">The sequence shown here is derived from an EMBL/GenBank/DDBJ whole genome shotgun (WGS) entry which is preliminary data.</text>
</comment>
<evidence type="ECO:0000256" key="1">
    <source>
        <dbReference type="ARBA" id="ARBA00022737"/>
    </source>
</evidence>
<dbReference type="InterPro" id="IPR011990">
    <property type="entry name" value="TPR-like_helical_dom_sf"/>
</dbReference>
<sequence>MEAIATPSTRIDVYLSSSYRNRNDNNLCVTVPSNPPSSQPPVLQIGLPLRSPKQQVHIVGDKTDTSSPIDLLQNNCTGRRWRETNKTFSSAASSNPSCTTSDVLRLFDSLRLPVSEDIYASLIEECTLTADSARATELHRHICRSGLRAPLPLVNRLLLMRASCGLLDTARQLFDRMTSKDFISWAVMIVGYANNARYDEAISLFAEMQYRYNMLEVPTWLIACVLEACICTTNMGLGKQVHGCLHKLGAANQDMFLTSCLINFYGKFKCIEGADFVFSQLPRHNTMTWTARIISSCREEHFRDVFCYFKEMGRTGIKKSTFTFSSILRATGRIQDDEQCGRQVHANAIKLGLDTGTFVQCGLVDMYGRSGLLRDAKLVFEMVDDKRDVALWNAMITGYRRNGFYIEAIKLLYQMKAAGIQPQESLVKELRIACGENTGE</sequence>
<dbReference type="GO" id="GO:0009451">
    <property type="term" value="P:RNA modification"/>
    <property type="evidence" value="ECO:0007669"/>
    <property type="project" value="InterPro"/>
</dbReference>
<evidence type="ECO:0000313" key="3">
    <source>
        <dbReference type="EMBL" id="KAB1226244.1"/>
    </source>
</evidence>
<dbReference type="Proteomes" id="UP000516437">
    <property type="component" value="Chromosome 1"/>
</dbReference>
<evidence type="ECO:0000256" key="2">
    <source>
        <dbReference type="PROSITE-ProRule" id="PRU00708"/>
    </source>
</evidence>
<dbReference type="NCBIfam" id="TIGR00756">
    <property type="entry name" value="PPR"/>
    <property type="match status" value="2"/>
</dbReference>
<dbReference type="EMBL" id="RXIC02000019">
    <property type="protein sequence ID" value="KAB1226249.1"/>
    <property type="molecule type" value="Genomic_DNA"/>
</dbReference>
<evidence type="ECO:0000313" key="5">
    <source>
        <dbReference type="Proteomes" id="UP000516437"/>
    </source>
</evidence>
<dbReference type="PANTHER" id="PTHR47926">
    <property type="entry name" value="PENTATRICOPEPTIDE REPEAT-CONTAINING PROTEIN"/>
    <property type="match status" value="1"/>
</dbReference>
<feature type="repeat" description="PPR" evidence="2">
    <location>
        <begin position="181"/>
        <end position="211"/>
    </location>
</feature>
<keyword evidence="5" id="KW-1185">Reference proteome</keyword>
<reference evidence="4" key="1">
    <citation type="submission" date="2018-07" db="EMBL/GenBank/DDBJ databases">
        <authorList>
            <person name="Gao Z.-S."/>
            <person name="Jia H.-M."/>
            <person name="Jia H.-J."/>
            <person name="Cai Q.-L."/>
            <person name="Wang Y."/>
            <person name="Zhao H.-B."/>
        </authorList>
    </citation>
    <scope>NUCLEOTIDE SEQUENCE</scope>
    <source>
        <tissue evidence="4">Leaves</tissue>
    </source>
</reference>
<dbReference type="InterPro" id="IPR046960">
    <property type="entry name" value="PPR_At4g14850-like_plant"/>
</dbReference>
<dbReference type="InterPro" id="IPR002885">
    <property type="entry name" value="PPR_rpt"/>
</dbReference>
<organism evidence="4 5">
    <name type="scientific">Morella rubra</name>
    <name type="common">Chinese bayberry</name>
    <dbReference type="NCBI Taxonomy" id="262757"/>
    <lineage>
        <taxon>Eukaryota</taxon>
        <taxon>Viridiplantae</taxon>
        <taxon>Streptophyta</taxon>
        <taxon>Embryophyta</taxon>
        <taxon>Tracheophyta</taxon>
        <taxon>Spermatophyta</taxon>
        <taxon>Magnoliopsida</taxon>
        <taxon>eudicotyledons</taxon>
        <taxon>Gunneridae</taxon>
        <taxon>Pentapetalae</taxon>
        <taxon>rosids</taxon>
        <taxon>fabids</taxon>
        <taxon>Fagales</taxon>
        <taxon>Myricaceae</taxon>
        <taxon>Morella</taxon>
    </lineage>
</organism>
<dbReference type="PROSITE" id="PS51375">
    <property type="entry name" value="PPR"/>
    <property type="match status" value="2"/>
</dbReference>
<dbReference type="PANTHER" id="PTHR47926:SF382">
    <property type="entry name" value="PENTACOTRIPEPTIDE-REPEAT REGION OF PRORP DOMAIN-CONTAINING PROTEIN"/>
    <property type="match status" value="1"/>
</dbReference>
<evidence type="ECO:0000313" key="4">
    <source>
        <dbReference type="EMBL" id="KAB1226249.1"/>
    </source>
</evidence>
<name>A0A6A1WLU3_9ROSI</name>
<dbReference type="GO" id="GO:0003723">
    <property type="term" value="F:RNA binding"/>
    <property type="evidence" value="ECO:0007669"/>
    <property type="project" value="InterPro"/>
</dbReference>
<gene>
    <name evidence="3" type="ORF">CJ030_MR1G019550</name>
    <name evidence="4" type="ORF">CJ030_MR1G019555</name>
</gene>
<reference evidence="4 5" key="2">
    <citation type="journal article" date="2019" name="Plant Biotechnol. J.">
        <title>The red bayberry genome and genetic basis of sex determination.</title>
        <authorList>
            <person name="Jia H.M."/>
            <person name="Jia H.J."/>
            <person name="Cai Q.L."/>
            <person name="Wang Y."/>
            <person name="Zhao H.B."/>
            <person name="Yang W.F."/>
            <person name="Wang G.Y."/>
            <person name="Li Y.H."/>
            <person name="Zhan D.L."/>
            <person name="Shen Y.T."/>
            <person name="Niu Q.F."/>
            <person name="Chang L."/>
            <person name="Qiu J."/>
            <person name="Zhao L."/>
            <person name="Xie H.B."/>
            <person name="Fu W.Y."/>
            <person name="Jin J."/>
            <person name="Li X.W."/>
            <person name="Jiao Y."/>
            <person name="Zhou C.C."/>
            <person name="Tu T."/>
            <person name="Chai C.Y."/>
            <person name="Gao J.L."/>
            <person name="Fan L.J."/>
            <person name="van de Weg E."/>
            <person name="Wang J.Y."/>
            <person name="Gao Z.S."/>
        </authorList>
    </citation>
    <scope>NUCLEOTIDE SEQUENCE [LARGE SCALE GENOMIC DNA]</scope>
    <source>
        <tissue evidence="4">Leaves</tissue>
    </source>
</reference>
<dbReference type="EMBL" id="RXIC02000019">
    <property type="protein sequence ID" value="KAB1226244.1"/>
    <property type="molecule type" value="Genomic_DNA"/>
</dbReference>
<feature type="repeat" description="PPR" evidence="2">
    <location>
        <begin position="388"/>
        <end position="422"/>
    </location>
</feature>
<dbReference type="FunFam" id="1.25.40.10:FF:000285">
    <property type="entry name" value="Pentatricopeptide repeat-containing protein, chloroplastic"/>
    <property type="match status" value="1"/>
</dbReference>
<dbReference type="OrthoDB" id="1893323at2759"/>
<dbReference type="Gene3D" id="1.25.40.10">
    <property type="entry name" value="Tetratricopeptide repeat domain"/>
    <property type="match status" value="2"/>
</dbReference>
<accession>A0A6A1WLU3</accession>
<protein>
    <recommendedName>
        <fullName evidence="6">Pentatricopeptide repeat-containing protein</fullName>
    </recommendedName>
</protein>
<dbReference type="AlphaFoldDB" id="A0A6A1WLU3"/>